<dbReference type="Proteomes" id="UP000193411">
    <property type="component" value="Unassembled WGS sequence"/>
</dbReference>
<sequence>MEALFDNDFRKAMHRGFQVRLPNGNVYLAHPYILAYLADLPELAIITLTKSGITCPMCLTLDGDMMIRVTCPHNLHTSSRVQQAHAESRNQPKAEVKKMEAKLGVHLRMSPFWKLHPMFDVFNSLAVDSLHQLDIGVFGRHVMGALSDSLTSKSRELLNSRLRSVPCFSSRPIRLPSNGAAFESLTGHEWRSLLAVMPAILVGFFADPEVNSAVTKIFASFARLVNLLCIPISSDSIINAAEAEITTFFSLVPDFYKHLDLNMPQALTFHMIVHYPSSIRKFGTPMRTSTEVTVELPHKAGVKAPAKRTSNRTVLEHGAFRYVVARDAITRQFAFLATYHPALMRGRTFSRDLEALIGKIDSVRDLGLPGVPLERVRPVAAGLETMSVSDVDDDDTGEDAGGDDSDEDEFDPWEGDFDTLIEQTTARMRRAAKSTSRSQPQDNAAGSSRDTDRDLGLAKDVRLKEIASAGEGGEVRVKERGAVSLRFIVPKYRRRRKGVDLSKLEEDFPIATGTRDALARFVLTQIANPPLGHVNRQAIERVLPHIHSVRLFLQNQYAQANHSISHFALCIFILDLDHAITAPGASPLEPP</sequence>
<comment type="caution">
    <text evidence="2">The sequence shown here is derived from an EMBL/GenBank/DDBJ whole genome shotgun (WGS) entry which is preliminary data.</text>
</comment>
<reference evidence="2 3" key="1">
    <citation type="submission" date="2016-07" db="EMBL/GenBank/DDBJ databases">
        <title>Pervasive Adenine N6-methylation of Active Genes in Fungi.</title>
        <authorList>
            <consortium name="DOE Joint Genome Institute"/>
            <person name="Mondo S.J."/>
            <person name="Dannebaum R.O."/>
            <person name="Kuo R.C."/>
            <person name="Labutti K."/>
            <person name="Haridas S."/>
            <person name="Kuo A."/>
            <person name="Salamov A."/>
            <person name="Ahrendt S.R."/>
            <person name="Lipzen A."/>
            <person name="Sullivan W."/>
            <person name="Andreopoulos W.B."/>
            <person name="Clum A."/>
            <person name="Lindquist E."/>
            <person name="Daum C."/>
            <person name="Ramamoorthy G.K."/>
            <person name="Gryganskyi A."/>
            <person name="Culley D."/>
            <person name="Magnuson J.K."/>
            <person name="James T.Y."/>
            <person name="O'Malley M.A."/>
            <person name="Stajich J.E."/>
            <person name="Spatafora J.W."/>
            <person name="Visel A."/>
            <person name="Grigoriev I.V."/>
        </authorList>
    </citation>
    <scope>NUCLEOTIDE SEQUENCE [LARGE SCALE GENOMIC DNA]</scope>
    <source>
        <strain evidence="2 3">PL171</strain>
    </source>
</reference>
<evidence type="ECO:0000313" key="2">
    <source>
        <dbReference type="EMBL" id="ORZ41247.1"/>
    </source>
</evidence>
<protein>
    <submittedName>
        <fullName evidence="2">Uncharacterized protein</fullName>
    </submittedName>
</protein>
<feature type="region of interest" description="Disordered" evidence="1">
    <location>
        <begin position="427"/>
        <end position="454"/>
    </location>
</feature>
<proteinExistence type="predicted"/>
<keyword evidence="3" id="KW-1185">Reference proteome</keyword>
<dbReference type="OrthoDB" id="2506088at2759"/>
<gene>
    <name evidence="2" type="ORF">BCR44DRAFT_1494774</name>
</gene>
<dbReference type="EMBL" id="MCFL01000001">
    <property type="protein sequence ID" value="ORZ41247.1"/>
    <property type="molecule type" value="Genomic_DNA"/>
</dbReference>
<dbReference type="Pfam" id="PF18759">
    <property type="entry name" value="Plavaka"/>
    <property type="match status" value="1"/>
</dbReference>
<feature type="compositionally biased region" description="Polar residues" evidence="1">
    <location>
        <begin position="433"/>
        <end position="448"/>
    </location>
</feature>
<accession>A0A1Y2I305</accession>
<feature type="compositionally biased region" description="Acidic residues" evidence="1">
    <location>
        <begin position="390"/>
        <end position="415"/>
    </location>
</feature>
<evidence type="ECO:0000256" key="1">
    <source>
        <dbReference type="SAM" id="MobiDB-lite"/>
    </source>
</evidence>
<dbReference type="AlphaFoldDB" id="A0A1Y2I305"/>
<evidence type="ECO:0000313" key="3">
    <source>
        <dbReference type="Proteomes" id="UP000193411"/>
    </source>
</evidence>
<name>A0A1Y2I305_9FUNG</name>
<organism evidence="2 3">
    <name type="scientific">Catenaria anguillulae PL171</name>
    <dbReference type="NCBI Taxonomy" id="765915"/>
    <lineage>
        <taxon>Eukaryota</taxon>
        <taxon>Fungi</taxon>
        <taxon>Fungi incertae sedis</taxon>
        <taxon>Blastocladiomycota</taxon>
        <taxon>Blastocladiomycetes</taxon>
        <taxon>Blastocladiales</taxon>
        <taxon>Catenariaceae</taxon>
        <taxon>Catenaria</taxon>
    </lineage>
</organism>
<dbReference type="InterPro" id="IPR041078">
    <property type="entry name" value="Plavaka"/>
</dbReference>
<feature type="region of interest" description="Disordered" evidence="1">
    <location>
        <begin position="384"/>
        <end position="415"/>
    </location>
</feature>